<feature type="transmembrane region" description="Helical" evidence="1">
    <location>
        <begin position="264"/>
        <end position="280"/>
    </location>
</feature>
<feature type="transmembrane region" description="Helical" evidence="1">
    <location>
        <begin position="143"/>
        <end position="163"/>
    </location>
</feature>
<reference evidence="2" key="1">
    <citation type="submission" date="2014-07" db="EMBL/GenBank/DDBJ databases">
        <authorList>
            <person name="Zhang J.E."/>
            <person name="Yang H."/>
            <person name="Guo J."/>
            <person name="Deng Z."/>
            <person name="Luo H."/>
            <person name="Luo M."/>
            <person name="Zhao B."/>
        </authorList>
    </citation>
    <scope>NUCLEOTIDE SEQUENCE</scope>
    <source>
        <strain evidence="2">AM4</strain>
    </source>
</reference>
<dbReference type="RefSeq" id="WP_210580201.1">
    <property type="nucleotide sequence ID" value="NZ_LK995501.1"/>
</dbReference>
<feature type="transmembrane region" description="Helical" evidence="1">
    <location>
        <begin position="241"/>
        <end position="257"/>
    </location>
</feature>
<keyword evidence="1" id="KW-0472">Membrane</keyword>
<proteinExistence type="predicted"/>
<name>A0A1L7RK17_9ACTO</name>
<gene>
    <name evidence="2" type="ORF">AAM4_1537</name>
</gene>
<feature type="transmembrane region" description="Helical" evidence="1">
    <location>
        <begin position="333"/>
        <end position="352"/>
    </location>
</feature>
<keyword evidence="1" id="KW-0812">Transmembrane</keyword>
<dbReference type="Pfam" id="PF09913">
    <property type="entry name" value="DUF2142"/>
    <property type="match status" value="1"/>
</dbReference>
<protein>
    <submittedName>
        <fullName evidence="2">Membrane protein, PF09913</fullName>
    </submittedName>
</protein>
<evidence type="ECO:0000313" key="2">
    <source>
        <dbReference type="EMBL" id="CED91369.1"/>
    </source>
</evidence>
<feature type="transmembrane region" description="Helical" evidence="1">
    <location>
        <begin position="219"/>
        <end position="235"/>
    </location>
</feature>
<feature type="transmembrane region" description="Helical" evidence="1">
    <location>
        <begin position="23"/>
        <end position="41"/>
    </location>
</feature>
<sequence length="519" mass="56057">MDAATGSSQAGRSRWPLGSRRRLGAALTMLLLLVVGVGWVLCSPLGGSPDDDYHLGSIWCPRPVAESCQTKTIDNVTQVLVPQTIDDDSLCYKKHPETSAACRMSYSDETTAYTARYDDGNYPVGYYRFHHALVGSDVTRSVILMRVVNVLIAVALLGTIALLSPPALRAGYIAAVGFAWIPMGVYFVASNNPSSWALTGVLAYASGLFMSLRAEGKRQWLLLGLGVVGSVLACMSRGDAAFFLFVVSLALLLGVRWRRQIRVHALVAAVVGFAGVWVMRSTGQGGYASGEGAQPPPMTRTRLFEIVQGVPQFLAGMYGRRWGGGWWDVPMDGVITIGALSLAGIALFMGVRVMTWRKLLSAGVILGALAGMPVVYAILNGLPNVYVMVQPRYVLPLLAVFYLVLFLTDDSRTMMTRTQAMLVVVVSTAVSSAAVHRLLLRYTQGIEDINRVPFNLDVGVQWWWNIPISPMQLWALVTACTLLASTMLVWLVGGGRSRPVERETHTASAAPTAESPAAA</sequence>
<organism evidence="2">
    <name type="scientific">Actinomyces succiniciruminis</name>
    <dbReference type="NCBI Taxonomy" id="1522002"/>
    <lineage>
        <taxon>Bacteria</taxon>
        <taxon>Bacillati</taxon>
        <taxon>Actinomycetota</taxon>
        <taxon>Actinomycetes</taxon>
        <taxon>Actinomycetales</taxon>
        <taxon>Actinomycetaceae</taxon>
        <taxon>Actinomyces</taxon>
    </lineage>
</organism>
<feature type="transmembrane region" description="Helical" evidence="1">
    <location>
        <begin position="359"/>
        <end position="379"/>
    </location>
</feature>
<feature type="transmembrane region" description="Helical" evidence="1">
    <location>
        <begin position="170"/>
        <end position="189"/>
    </location>
</feature>
<evidence type="ECO:0000256" key="1">
    <source>
        <dbReference type="SAM" id="Phobius"/>
    </source>
</evidence>
<dbReference type="AlphaFoldDB" id="A0A1L7RK17"/>
<feature type="transmembrane region" description="Helical" evidence="1">
    <location>
        <begin position="420"/>
        <end position="439"/>
    </location>
</feature>
<dbReference type="InterPro" id="IPR018674">
    <property type="entry name" value="DUF2142_membrane"/>
</dbReference>
<feature type="transmembrane region" description="Helical" evidence="1">
    <location>
        <begin position="391"/>
        <end position="408"/>
    </location>
</feature>
<feature type="transmembrane region" description="Helical" evidence="1">
    <location>
        <begin position="473"/>
        <end position="492"/>
    </location>
</feature>
<dbReference type="EMBL" id="LK995501">
    <property type="protein sequence ID" value="CED91369.1"/>
    <property type="molecule type" value="Genomic_DNA"/>
</dbReference>
<feature type="transmembrane region" description="Helical" evidence="1">
    <location>
        <begin position="195"/>
        <end position="212"/>
    </location>
</feature>
<accession>A0A1L7RK17</accession>
<keyword evidence="1" id="KW-1133">Transmembrane helix</keyword>